<dbReference type="InterPro" id="IPR016024">
    <property type="entry name" value="ARM-type_fold"/>
</dbReference>
<comment type="similarity">
    <text evidence="1">Belongs to the HGH1 family.</text>
</comment>
<dbReference type="EMBL" id="JYNV01000051">
    <property type="protein sequence ID" value="KZM27845.1"/>
    <property type="molecule type" value="Genomic_DNA"/>
</dbReference>
<feature type="region of interest" description="Disordered" evidence="2">
    <location>
        <begin position="362"/>
        <end position="400"/>
    </location>
</feature>
<dbReference type="Pfam" id="PF04063">
    <property type="entry name" value="DUF383"/>
    <property type="match status" value="1"/>
</dbReference>
<evidence type="ECO:0000313" key="4">
    <source>
        <dbReference type="Proteomes" id="UP000076837"/>
    </source>
</evidence>
<evidence type="ECO:0000256" key="2">
    <source>
        <dbReference type="SAM" id="MobiDB-lite"/>
    </source>
</evidence>
<sequence length="400" mass="44633">MPTELEELVEFLHHGNTQIRQAGETHPHHPAIDVCSPPAAAEHLVGYSQAHVPLFKRNQLEPVKDLKLLVKDYAPIAKDALTILINVSADGDVLKDVAKDDAFLELLLSRITNKKEPNANEMAMLLANMAKDDALQRVLELQRDVPKELSTSKWAMDQLMDCFVKGAEGAYNKNADFDYLSYFFADLAKFAKGREYLTTPQEHDANIIPLTKIHVFTDHKSHIRRLGVASTIKNASFHLPAHPVLLSNLAEDPALPPPGIGANLLPYILLPLMGPEEYADEDTEGMLDELQLLEPDKERERDLEIVKSHLETLLLLTTTPGGRAALRRVKVYPIVRECHLQIEDDGVREACDRVVQILMRKEEGEDEDVPDMGAAGASAGKLVELKSEEEDEEEQMVDVL</sequence>
<gene>
    <name evidence="3" type="ORF">ST47_g1002</name>
</gene>
<proteinExistence type="inferred from homology"/>
<reference evidence="3 4" key="1">
    <citation type="journal article" date="2016" name="Sci. Rep.">
        <title>Draft genome sequencing and secretome analysis of fungal phytopathogen Ascochyta rabiei provides insight into the necrotrophic effector repertoire.</title>
        <authorList>
            <person name="Verma S."/>
            <person name="Gazara R.K."/>
            <person name="Nizam S."/>
            <person name="Parween S."/>
            <person name="Chattopadhyay D."/>
            <person name="Verma P.K."/>
        </authorList>
    </citation>
    <scope>NUCLEOTIDE SEQUENCE [LARGE SCALE GENOMIC DNA]</scope>
    <source>
        <strain evidence="3 4">ArDII</strain>
    </source>
</reference>
<dbReference type="SUPFAM" id="SSF48371">
    <property type="entry name" value="ARM repeat"/>
    <property type="match status" value="1"/>
</dbReference>
<accession>A0A163LJE4</accession>
<feature type="compositionally biased region" description="Acidic residues" evidence="2">
    <location>
        <begin position="387"/>
        <end position="400"/>
    </location>
</feature>
<dbReference type="OrthoDB" id="338814at2759"/>
<comment type="caution">
    <text evidence="3">The sequence shown here is derived from an EMBL/GenBank/DDBJ whole genome shotgun (WGS) entry which is preliminary data.</text>
</comment>
<keyword evidence="4" id="KW-1185">Reference proteome</keyword>
<evidence type="ECO:0000313" key="3">
    <source>
        <dbReference type="EMBL" id="KZM27845.1"/>
    </source>
</evidence>
<dbReference type="Pfam" id="PF04064">
    <property type="entry name" value="DUF384"/>
    <property type="match status" value="1"/>
</dbReference>
<dbReference type="STRING" id="5454.A0A163LJE4"/>
<evidence type="ECO:0000256" key="1">
    <source>
        <dbReference type="ARBA" id="ARBA00006712"/>
    </source>
</evidence>
<dbReference type="AlphaFoldDB" id="A0A163LJE4"/>
<dbReference type="GO" id="GO:0061770">
    <property type="term" value="F:translation elongation factor binding"/>
    <property type="evidence" value="ECO:0007669"/>
    <property type="project" value="EnsemblFungi"/>
</dbReference>
<dbReference type="InterPro" id="IPR007205">
    <property type="entry name" value="Protein_HGH1_N"/>
</dbReference>
<protein>
    <submittedName>
        <fullName evidence="3">Uncharacterized protein</fullName>
    </submittedName>
</protein>
<name>A0A163LJE4_DIDRA</name>
<dbReference type="InterPro" id="IPR039717">
    <property type="entry name" value="Hgh1"/>
</dbReference>
<dbReference type="PANTHER" id="PTHR13387">
    <property type="entry name" value="PROTEIN HGH1 HOMOLOG"/>
    <property type="match status" value="1"/>
</dbReference>
<dbReference type="GO" id="GO:0006457">
    <property type="term" value="P:protein folding"/>
    <property type="evidence" value="ECO:0007669"/>
    <property type="project" value="EnsemblFungi"/>
</dbReference>
<organism evidence="3 4">
    <name type="scientific">Didymella rabiei</name>
    <name type="common">Chickpea ascochyta blight fungus</name>
    <name type="synonym">Mycosphaerella rabiei</name>
    <dbReference type="NCBI Taxonomy" id="5454"/>
    <lineage>
        <taxon>Eukaryota</taxon>
        <taxon>Fungi</taxon>
        <taxon>Dikarya</taxon>
        <taxon>Ascomycota</taxon>
        <taxon>Pezizomycotina</taxon>
        <taxon>Dothideomycetes</taxon>
        <taxon>Pleosporomycetidae</taxon>
        <taxon>Pleosporales</taxon>
        <taxon>Pleosporineae</taxon>
        <taxon>Didymellaceae</taxon>
        <taxon>Ascochyta</taxon>
    </lineage>
</organism>
<dbReference type="Proteomes" id="UP000076837">
    <property type="component" value="Unassembled WGS sequence"/>
</dbReference>
<dbReference type="PANTHER" id="PTHR13387:SF9">
    <property type="entry name" value="PROTEIN HGH1 HOMOLOG"/>
    <property type="match status" value="1"/>
</dbReference>
<dbReference type="InterPro" id="IPR007206">
    <property type="entry name" value="Protein_HGH1_C"/>
</dbReference>